<organism evidence="1 2">
    <name type="scientific">Bdellovibrio bacteriovorus</name>
    <dbReference type="NCBI Taxonomy" id="959"/>
    <lineage>
        <taxon>Bacteria</taxon>
        <taxon>Pseudomonadati</taxon>
        <taxon>Bdellovibrionota</taxon>
        <taxon>Bdellovibrionia</taxon>
        <taxon>Bdellovibrionales</taxon>
        <taxon>Pseudobdellovibrionaceae</taxon>
        <taxon>Bdellovibrio</taxon>
    </lineage>
</organism>
<dbReference type="RefSeq" id="WP_061836174.1">
    <property type="nucleotide sequence ID" value="NZ_LUKE01000004.1"/>
</dbReference>
<name>A0A150WHY5_BDEBC</name>
<dbReference type="AlphaFoldDB" id="A0A150WHY5"/>
<dbReference type="Proteomes" id="UP000075320">
    <property type="component" value="Unassembled WGS sequence"/>
</dbReference>
<keyword evidence="2" id="KW-1185">Reference proteome</keyword>
<dbReference type="EMBL" id="LUKE01000004">
    <property type="protein sequence ID" value="KYG63099.1"/>
    <property type="molecule type" value="Genomic_DNA"/>
</dbReference>
<gene>
    <name evidence="1" type="ORF">AZI86_15375</name>
</gene>
<comment type="caution">
    <text evidence="1">The sequence shown here is derived from an EMBL/GenBank/DDBJ whole genome shotgun (WGS) entry which is preliminary data.</text>
</comment>
<evidence type="ECO:0000313" key="2">
    <source>
        <dbReference type="Proteomes" id="UP000075320"/>
    </source>
</evidence>
<protein>
    <submittedName>
        <fullName evidence="1">Uncharacterized protein</fullName>
    </submittedName>
</protein>
<proteinExistence type="predicted"/>
<sequence length="404" mass="45124">MNNAIALLLISVLTISCQGGGGSELKPFLPAKPEANAAPDSDDSLTGWKRDFIGQEGHGGDALVCFSIPVQRAVVKESFGQEEDCTKGCSSSGNSGSTPRATAVWRMTAEGRAAIVSAKPLEQYLLEKIGGRQAMLDQLNRMSTEEAYTKVITSLKTLPAAYEKVSLIHNKLGWLKQSGIASEYGLMDVQDSGFLKENEIDKVYCKELQAVIRRDDQLWYDSDIVGRFDNVGLVLMQLHEEIYAWGKAQDQINFLQGPSAHETSVKTRRLILKLLDENLSADIVNEHLKSLGFSAFYWVENLNLPTSAGYYMDVATCKSEQDFLRSALNTYRKDYWLYVERLFSTRYLQTDGSEPKLPLRHNYPIALANMIAYTYSTRSSDPNFATQLLKMAENFNQTTACEVR</sequence>
<accession>A0A150WHY5</accession>
<evidence type="ECO:0000313" key="1">
    <source>
        <dbReference type="EMBL" id="KYG63099.1"/>
    </source>
</evidence>
<reference evidence="1 2" key="1">
    <citation type="submission" date="2016-03" db="EMBL/GenBank/DDBJ databases">
        <authorList>
            <person name="Ploux O."/>
        </authorList>
    </citation>
    <scope>NUCLEOTIDE SEQUENCE [LARGE SCALE GENOMIC DNA]</scope>
    <source>
        <strain evidence="1 2">R0</strain>
    </source>
</reference>